<dbReference type="Proteomes" id="UP001239445">
    <property type="component" value="Unassembled WGS sequence"/>
</dbReference>
<proteinExistence type="predicted"/>
<accession>A0AAJ0BER6</accession>
<protein>
    <submittedName>
        <fullName evidence="1">Uncharacterized protein</fullName>
    </submittedName>
</protein>
<gene>
    <name evidence="1" type="ORF">QBC47DRAFT_377350</name>
</gene>
<reference evidence="1" key="1">
    <citation type="submission" date="2023-06" db="EMBL/GenBank/DDBJ databases">
        <title>Genome-scale phylogeny and comparative genomics of the fungal order Sordariales.</title>
        <authorList>
            <consortium name="Lawrence Berkeley National Laboratory"/>
            <person name="Hensen N."/>
            <person name="Bonometti L."/>
            <person name="Westerberg I."/>
            <person name="Brannstrom I.O."/>
            <person name="Guillou S."/>
            <person name="Cros-Aarteil S."/>
            <person name="Calhoun S."/>
            <person name="Haridas S."/>
            <person name="Kuo A."/>
            <person name="Mondo S."/>
            <person name="Pangilinan J."/>
            <person name="Riley R."/>
            <person name="Labutti K."/>
            <person name="Andreopoulos B."/>
            <person name="Lipzen A."/>
            <person name="Chen C."/>
            <person name="Yanf M."/>
            <person name="Daum C."/>
            <person name="Ng V."/>
            <person name="Clum A."/>
            <person name="Steindorff A."/>
            <person name="Ohm R."/>
            <person name="Martin F."/>
            <person name="Silar P."/>
            <person name="Natvig D."/>
            <person name="Lalanne C."/>
            <person name="Gautier V."/>
            <person name="Ament-Velasquez S.L."/>
            <person name="Kruys A."/>
            <person name="Hutchinson M.I."/>
            <person name="Powell A.J."/>
            <person name="Barry K."/>
            <person name="Miller A.N."/>
            <person name="Grigoriev I.V."/>
            <person name="Debuchy R."/>
            <person name="Gladieux P."/>
            <person name="Thoren M.H."/>
            <person name="Johannesson H."/>
        </authorList>
    </citation>
    <scope>NUCLEOTIDE SEQUENCE</scope>
    <source>
        <strain evidence="1">PSN4</strain>
    </source>
</reference>
<organism evidence="1 2">
    <name type="scientific">Echria macrotheca</name>
    <dbReference type="NCBI Taxonomy" id="438768"/>
    <lineage>
        <taxon>Eukaryota</taxon>
        <taxon>Fungi</taxon>
        <taxon>Dikarya</taxon>
        <taxon>Ascomycota</taxon>
        <taxon>Pezizomycotina</taxon>
        <taxon>Sordariomycetes</taxon>
        <taxon>Sordariomycetidae</taxon>
        <taxon>Sordariales</taxon>
        <taxon>Schizotheciaceae</taxon>
        <taxon>Echria</taxon>
    </lineage>
</organism>
<dbReference type="AlphaFoldDB" id="A0AAJ0BER6"/>
<comment type="caution">
    <text evidence="1">The sequence shown here is derived from an EMBL/GenBank/DDBJ whole genome shotgun (WGS) entry which is preliminary data.</text>
</comment>
<evidence type="ECO:0000313" key="2">
    <source>
        <dbReference type="Proteomes" id="UP001239445"/>
    </source>
</evidence>
<dbReference type="EMBL" id="MU839831">
    <property type="protein sequence ID" value="KAK1756647.1"/>
    <property type="molecule type" value="Genomic_DNA"/>
</dbReference>
<evidence type="ECO:0000313" key="1">
    <source>
        <dbReference type="EMBL" id="KAK1756647.1"/>
    </source>
</evidence>
<sequence>MVVSSDRAWEILYDVEQADLSHWGFTLYRTDYSPESEPRWARLIEEIEHKTFEEIFGKPFGTPLPQKPSRATEIRQELWEAFQTDFKSDKKLYDGMDLDQLRKMHLDEIQNEGAMVDVVDGEAEERPHKLRQMFVFLVADTDVLTTGLDEGWVKVVDAKYKAEEYFVKPNQRGFVQSYWGWWKIAIGVSHNLWARMGEDLEIDQIAPRSNNGAQTVVWRGEGYWAA</sequence>
<name>A0AAJ0BER6_9PEZI</name>
<keyword evidence="2" id="KW-1185">Reference proteome</keyword>